<dbReference type="Proteomes" id="UP000680865">
    <property type="component" value="Unassembled WGS sequence"/>
</dbReference>
<evidence type="ECO:0000313" key="2">
    <source>
        <dbReference type="Proteomes" id="UP000680865"/>
    </source>
</evidence>
<organism evidence="1 2">
    <name type="scientific">Winogradskya consettensis</name>
    <dbReference type="NCBI Taxonomy" id="113560"/>
    <lineage>
        <taxon>Bacteria</taxon>
        <taxon>Bacillati</taxon>
        <taxon>Actinomycetota</taxon>
        <taxon>Actinomycetes</taxon>
        <taxon>Micromonosporales</taxon>
        <taxon>Micromonosporaceae</taxon>
        <taxon>Winogradskya</taxon>
    </lineage>
</organism>
<dbReference type="AlphaFoldDB" id="A0A919SED4"/>
<sequence length="118" mass="12449">MRVSLSSGQYVTAAGAVRARAATVHPMTSYSGPATLILTDGARVAGMATLKTNERGDLKGWTGSFRPDQASTEVRNASDGLRLELPYEEIGEVDVTGVRRLLATQVLMSLVGKGPAPF</sequence>
<gene>
    <name evidence="1" type="ORF">Aco04nite_23860</name>
</gene>
<evidence type="ECO:0000313" key="1">
    <source>
        <dbReference type="EMBL" id="GIM71115.1"/>
    </source>
</evidence>
<dbReference type="EMBL" id="BOQP01000008">
    <property type="protein sequence ID" value="GIM71115.1"/>
    <property type="molecule type" value="Genomic_DNA"/>
</dbReference>
<comment type="caution">
    <text evidence="1">The sequence shown here is derived from an EMBL/GenBank/DDBJ whole genome shotgun (WGS) entry which is preliminary data.</text>
</comment>
<accession>A0A919SED4</accession>
<name>A0A919SED4_9ACTN</name>
<protein>
    <submittedName>
        <fullName evidence="1">Uncharacterized protein</fullName>
    </submittedName>
</protein>
<proteinExistence type="predicted"/>
<keyword evidence="2" id="KW-1185">Reference proteome</keyword>
<reference evidence="1" key="1">
    <citation type="submission" date="2021-03" db="EMBL/GenBank/DDBJ databases">
        <title>Whole genome shotgun sequence of Actinoplanes consettensis NBRC 14913.</title>
        <authorList>
            <person name="Komaki H."/>
            <person name="Tamura T."/>
        </authorList>
    </citation>
    <scope>NUCLEOTIDE SEQUENCE</scope>
    <source>
        <strain evidence="1">NBRC 14913</strain>
    </source>
</reference>